<feature type="transmembrane region" description="Helical" evidence="9">
    <location>
        <begin position="31"/>
        <end position="54"/>
    </location>
</feature>
<name>A0A9X4XM04_9BRAD</name>
<gene>
    <name evidence="12" type="ORF">GJ689_15550</name>
</gene>
<feature type="transmembrane region" description="Helical" evidence="9">
    <location>
        <begin position="90"/>
        <end position="113"/>
    </location>
</feature>
<keyword evidence="6 9" id="KW-1133">Transmembrane helix</keyword>
<evidence type="ECO:0000256" key="4">
    <source>
        <dbReference type="ARBA" id="ARBA00022475"/>
    </source>
</evidence>
<organism evidence="12 13">
    <name type="scientific">Rhodoplanes serenus</name>
    <dbReference type="NCBI Taxonomy" id="200615"/>
    <lineage>
        <taxon>Bacteria</taxon>
        <taxon>Pseudomonadati</taxon>
        <taxon>Pseudomonadota</taxon>
        <taxon>Alphaproteobacteria</taxon>
        <taxon>Hyphomicrobiales</taxon>
        <taxon>Nitrobacteraceae</taxon>
        <taxon>Rhodoplanes</taxon>
    </lineage>
</organism>
<evidence type="ECO:0000256" key="7">
    <source>
        <dbReference type="ARBA" id="ARBA00023136"/>
    </source>
</evidence>
<evidence type="ECO:0000256" key="6">
    <source>
        <dbReference type="ARBA" id="ARBA00022989"/>
    </source>
</evidence>
<comment type="caution">
    <text evidence="12">The sequence shown here is derived from an EMBL/GenBank/DDBJ whole genome shotgun (WGS) entry which is preliminary data.</text>
</comment>
<evidence type="ECO:0000256" key="5">
    <source>
        <dbReference type="ARBA" id="ARBA00022692"/>
    </source>
</evidence>
<protein>
    <submittedName>
        <fullName evidence="12">ABC transporter permease subunit</fullName>
    </submittedName>
</protein>
<keyword evidence="4" id="KW-1003">Cell membrane</keyword>
<dbReference type="RefSeq" id="WP_155480349.1">
    <property type="nucleotide sequence ID" value="NZ_WNKV01000011.1"/>
</dbReference>
<evidence type="ECO:0000256" key="10">
    <source>
        <dbReference type="SAM" id="MobiDB-lite"/>
    </source>
</evidence>
<keyword evidence="3 9" id="KW-0813">Transport</keyword>
<dbReference type="SUPFAM" id="SSF161098">
    <property type="entry name" value="MetI-like"/>
    <property type="match status" value="1"/>
</dbReference>
<comment type="function">
    <text evidence="8">Probably part of an ABC transporter complex. Probably responsible for the translocation of the substrate across the membrane.</text>
</comment>
<feature type="region of interest" description="Disordered" evidence="10">
    <location>
        <begin position="1"/>
        <end position="21"/>
    </location>
</feature>
<dbReference type="GO" id="GO:0005886">
    <property type="term" value="C:plasma membrane"/>
    <property type="evidence" value="ECO:0007669"/>
    <property type="project" value="UniProtKB-SubCell"/>
</dbReference>
<evidence type="ECO:0000313" key="13">
    <source>
        <dbReference type="Proteomes" id="UP000438991"/>
    </source>
</evidence>
<keyword evidence="5 9" id="KW-0812">Transmembrane</keyword>
<evidence type="ECO:0000256" key="1">
    <source>
        <dbReference type="ARBA" id="ARBA00004651"/>
    </source>
</evidence>
<accession>A0A9X4XM04</accession>
<dbReference type="GO" id="GO:0010438">
    <property type="term" value="P:cellular response to sulfur starvation"/>
    <property type="evidence" value="ECO:0007669"/>
    <property type="project" value="TreeGrafter"/>
</dbReference>
<dbReference type="Proteomes" id="UP000438991">
    <property type="component" value="Unassembled WGS sequence"/>
</dbReference>
<dbReference type="PANTHER" id="PTHR30151">
    <property type="entry name" value="ALKANE SULFONATE ABC TRANSPORTER-RELATED, MEMBRANE SUBUNIT"/>
    <property type="match status" value="1"/>
</dbReference>
<dbReference type="InterPro" id="IPR035906">
    <property type="entry name" value="MetI-like_sf"/>
</dbReference>
<dbReference type="GO" id="GO:0042918">
    <property type="term" value="P:alkanesulfonate transmembrane transport"/>
    <property type="evidence" value="ECO:0007669"/>
    <property type="project" value="UniProtKB-ARBA"/>
</dbReference>
<dbReference type="EMBL" id="WNKV01000011">
    <property type="protein sequence ID" value="MTW17620.1"/>
    <property type="molecule type" value="Genomic_DNA"/>
</dbReference>
<dbReference type="CDD" id="cd06261">
    <property type="entry name" value="TM_PBP2"/>
    <property type="match status" value="1"/>
</dbReference>
<keyword evidence="7 9" id="KW-0472">Membrane</keyword>
<evidence type="ECO:0000256" key="3">
    <source>
        <dbReference type="ARBA" id="ARBA00022448"/>
    </source>
</evidence>
<evidence type="ECO:0000313" key="12">
    <source>
        <dbReference type="EMBL" id="MTW17620.1"/>
    </source>
</evidence>
<feature type="transmembrane region" description="Helical" evidence="9">
    <location>
        <begin position="193"/>
        <end position="223"/>
    </location>
</feature>
<comment type="subcellular location">
    <subcellularLocation>
        <location evidence="1 9">Cell membrane</location>
        <topology evidence="1 9">Multi-pass membrane protein</topology>
    </subcellularLocation>
</comment>
<reference evidence="12 13" key="1">
    <citation type="submission" date="2019-11" db="EMBL/GenBank/DDBJ databases">
        <title>Whole-genome sequence of Rhodoplanes serenus DSM 18633, type strain.</title>
        <authorList>
            <person name="Kyndt J.A."/>
            <person name="Meyer T.E."/>
        </authorList>
    </citation>
    <scope>NUCLEOTIDE SEQUENCE [LARGE SCALE GENOMIC DNA]</scope>
    <source>
        <strain evidence="12 13">DSM 18633</strain>
    </source>
</reference>
<sequence>MGSDAAIPVTETTASGRPRARAGGAARRWRAAALGLVVPVVAAVGWELAVVAGLSDGRLVPPPSRIAETFTELAATGELARHTAATSLRVAAGFGIGALAGTLFGAVAGYSTLARTLVDPTLQALRAIPSIAWVPLFILWLGIFEASKVALIAVGVFFPVYLGVLGAIAAVDRKIVEVGRIFRLSGPAMVRRILLPAVLPSYVVALRAGLGLGWMFVVAAEFMGAGEGLGYLLVDGQQLGKPAQIVAAIVAFAILGKTTDWLLVAATAPFLRWQDVVAHQEAT</sequence>
<evidence type="ECO:0000256" key="8">
    <source>
        <dbReference type="ARBA" id="ARBA00056719"/>
    </source>
</evidence>
<dbReference type="Pfam" id="PF00528">
    <property type="entry name" value="BPD_transp_1"/>
    <property type="match status" value="1"/>
</dbReference>
<evidence type="ECO:0000256" key="9">
    <source>
        <dbReference type="RuleBase" id="RU363032"/>
    </source>
</evidence>
<dbReference type="AlphaFoldDB" id="A0A9X4XM04"/>
<feature type="transmembrane region" description="Helical" evidence="9">
    <location>
        <begin position="243"/>
        <end position="264"/>
    </location>
</feature>
<dbReference type="FunFam" id="1.10.3720.10:FF:000003">
    <property type="entry name" value="Aliphatic sulfonate ABC transporter permease"/>
    <property type="match status" value="1"/>
</dbReference>
<feature type="domain" description="ABC transmembrane type-1" evidence="11">
    <location>
        <begin position="83"/>
        <end position="263"/>
    </location>
</feature>
<feature type="transmembrane region" description="Helical" evidence="9">
    <location>
        <begin position="149"/>
        <end position="172"/>
    </location>
</feature>
<feature type="transmembrane region" description="Helical" evidence="9">
    <location>
        <begin position="125"/>
        <end position="143"/>
    </location>
</feature>
<dbReference type="Gene3D" id="1.10.3720.10">
    <property type="entry name" value="MetI-like"/>
    <property type="match status" value="1"/>
</dbReference>
<comment type="similarity">
    <text evidence="2 9">Belongs to the binding-protein-dependent transport system permease family.</text>
</comment>
<proteinExistence type="inferred from homology"/>
<dbReference type="PROSITE" id="PS50928">
    <property type="entry name" value="ABC_TM1"/>
    <property type="match status" value="1"/>
</dbReference>
<evidence type="ECO:0000259" key="11">
    <source>
        <dbReference type="PROSITE" id="PS50928"/>
    </source>
</evidence>
<dbReference type="PANTHER" id="PTHR30151:SF39">
    <property type="entry name" value="ABC TRANSPORTER PERMEASE PROTEIN"/>
    <property type="match status" value="1"/>
</dbReference>
<evidence type="ECO:0000256" key="2">
    <source>
        <dbReference type="ARBA" id="ARBA00009306"/>
    </source>
</evidence>
<dbReference type="InterPro" id="IPR000515">
    <property type="entry name" value="MetI-like"/>
</dbReference>